<comment type="caution">
    <text evidence="10">The sequence shown here is derived from an EMBL/GenBank/DDBJ whole genome shotgun (WGS) entry which is preliminary data.</text>
</comment>
<evidence type="ECO:0000313" key="10">
    <source>
        <dbReference type="EMBL" id="EKJ91161.1"/>
    </source>
</evidence>
<feature type="domain" description="Glycoside hydrolase family 2 immunoglobulin-like beta-sandwich" evidence="7">
    <location>
        <begin position="199"/>
        <end position="290"/>
    </location>
</feature>
<dbReference type="SUPFAM" id="SSF51445">
    <property type="entry name" value="(Trans)glycosidases"/>
    <property type="match status" value="1"/>
</dbReference>
<evidence type="ECO:0000313" key="11">
    <source>
        <dbReference type="Proteomes" id="UP000007995"/>
    </source>
</evidence>
<evidence type="ECO:0000256" key="5">
    <source>
        <dbReference type="ARBA" id="ARBA00023295"/>
    </source>
</evidence>
<dbReference type="SUPFAM" id="SSF49303">
    <property type="entry name" value="beta-Galactosidase/glucuronidase domain"/>
    <property type="match status" value="1"/>
</dbReference>
<dbReference type="OrthoDB" id="9801077at2"/>
<proteinExistence type="inferred from homology"/>
<evidence type="ECO:0000256" key="1">
    <source>
        <dbReference type="ARBA" id="ARBA00007401"/>
    </source>
</evidence>
<dbReference type="Pfam" id="PF02836">
    <property type="entry name" value="Glyco_hydro_2_C"/>
    <property type="match status" value="1"/>
</dbReference>
<keyword evidence="4" id="KW-0378">Hydrolase</keyword>
<dbReference type="RefSeq" id="WP_007762099.1">
    <property type="nucleotide sequence ID" value="NZ_AKBZ01000003.1"/>
</dbReference>
<dbReference type="Pfam" id="PF02837">
    <property type="entry name" value="Glyco_hydro_2_N"/>
    <property type="match status" value="1"/>
</dbReference>
<dbReference type="PANTHER" id="PTHR10066">
    <property type="entry name" value="BETA-GLUCURONIDASE"/>
    <property type="match status" value="1"/>
</dbReference>
<dbReference type="InterPro" id="IPR008979">
    <property type="entry name" value="Galactose-bd-like_sf"/>
</dbReference>
<dbReference type="PRINTS" id="PR00132">
    <property type="entry name" value="GLHYDRLASE2"/>
</dbReference>
<keyword evidence="6" id="KW-0732">Signal</keyword>
<dbReference type="PANTHER" id="PTHR10066:SF67">
    <property type="entry name" value="BETA-GLUCURONIDASE"/>
    <property type="match status" value="1"/>
</dbReference>
<sequence length="597" mass="69227">MQIRKKTIVCMLLFILFAGNMVAQNLITNVYGRDIRSLNGKWNVIIDLYDQGRGMKVYRNQSPKGATDFYEYSFKGGLRLNVPGDWNSQMPELKYYEGTVWYARHFDAKRLVDKRQFLYFGAVSYRCRVYLNGTEIGSHEGGFTPFQIEVTDLLNEGDNFIVVEVNNRRTKDAIPAMSFDWWNYGGVTRDVLLVTTPQTYLEDYFIQLDKESPDQMIAKVHLSDKKPGEKITIAIPELKTSIDMQTDAEGKAEGKFNVKKLQRWSPENPKLYEVIISSAGDCVKEQIGFRNITVKGTDIYLNGKPTFMCSISFHEEIPQRMGRAFSEADAAMLLDEAKALGVNMIRLAHYPQNEYTVRLAEKMGFILWQEIPIWQGIDFTDNNTRKKAQRMLTEMIKRDQNRCAVGYWGIANETQPSKERNEFLTSLLETGKKLDTTRLYVAAFDLVRFNREKKCFVMEDSFTSQLDVVAVNKYMGWYHPWPIEPENAVWEVIPDKPLIISEFGGEALYGQSGDENVASSWSEEYQVRLYRDNIRMFDNIPNLRGVSPWILFDFRSPFRFHPTNQDGWNRKGLISDQGMRKKAWYLMKDYYKTKAGE</sequence>
<evidence type="ECO:0000256" key="4">
    <source>
        <dbReference type="ARBA" id="ARBA00022801"/>
    </source>
</evidence>
<dbReference type="InterPro" id="IPR036156">
    <property type="entry name" value="Beta-gal/glucu_dom_sf"/>
</dbReference>
<comment type="similarity">
    <text evidence="1">Belongs to the glycosyl hydrolase 2 family.</text>
</comment>
<dbReference type="HOGENOM" id="CLU_006501_6_3_10"/>
<dbReference type="InterPro" id="IPR013783">
    <property type="entry name" value="Ig-like_fold"/>
</dbReference>
<dbReference type="EMBL" id="AGXW01000006">
    <property type="protein sequence ID" value="EKJ91161.1"/>
    <property type="molecule type" value="Genomic_DNA"/>
</dbReference>
<evidence type="ECO:0000256" key="2">
    <source>
        <dbReference type="ARBA" id="ARBA00012761"/>
    </source>
</evidence>
<evidence type="ECO:0000259" key="9">
    <source>
        <dbReference type="Pfam" id="PF02837"/>
    </source>
</evidence>
<dbReference type="AlphaFoldDB" id="K5CMZ3"/>
<dbReference type="InterPro" id="IPR006102">
    <property type="entry name" value="Ig-like_GH2"/>
</dbReference>
<dbReference type="GO" id="GO:0005975">
    <property type="term" value="P:carbohydrate metabolic process"/>
    <property type="evidence" value="ECO:0007669"/>
    <property type="project" value="InterPro"/>
</dbReference>
<evidence type="ECO:0000259" key="8">
    <source>
        <dbReference type="Pfam" id="PF02836"/>
    </source>
</evidence>
<gene>
    <name evidence="10" type="ORF">HMPREF1057_01913</name>
</gene>
<evidence type="ECO:0000256" key="3">
    <source>
        <dbReference type="ARBA" id="ARBA00016205"/>
    </source>
</evidence>
<dbReference type="Gene3D" id="3.20.20.80">
    <property type="entry name" value="Glycosidases"/>
    <property type="match status" value="1"/>
</dbReference>
<dbReference type="Gene3D" id="2.60.120.260">
    <property type="entry name" value="Galactose-binding domain-like"/>
    <property type="match status" value="1"/>
</dbReference>
<dbReference type="InterPro" id="IPR006101">
    <property type="entry name" value="Glyco_hydro_2"/>
</dbReference>
<dbReference type="GO" id="GO:0019391">
    <property type="term" value="P:glucuronoside catabolic process"/>
    <property type="evidence" value="ECO:0007669"/>
    <property type="project" value="TreeGrafter"/>
</dbReference>
<name>K5CMZ3_9BACE</name>
<dbReference type="Gene3D" id="2.60.40.10">
    <property type="entry name" value="Immunoglobulins"/>
    <property type="match status" value="1"/>
</dbReference>
<dbReference type="InterPro" id="IPR006103">
    <property type="entry name" value="Glyco_hydro_2_cat"/>
</dbReference>
<feature type="domain" description="Glycosyl hydrolases family 2 sugar binding" evidence="9">
    <location>
        <begin position="80"/>
        <end position="197"/>
    </location>
</feature>
<dbReference type="SUPFAM" id="SSF49785">
    <property type="entry name" value="Galactose-binding domain-like"/>
    <property type="match status" value="1"/>
</dbReference>
<organism evidence="10 11">
    <name type="scientific">Bacteroides finegoldii CL09T03C10</name>
    <dbReference type="NCBI Taxonomy" id="997888"/>
    <lineage>
        <taxon>Bacteria</taxon>
        <taxon>Pseudomonadati</taxon>
        <taxon>Bacteroidota</taxon>
        <taxon>Bacteroidia</taxon>
        <taxon>Bacteroidales</taxon>
        <taxon>Bacteroidaceae</taxon>
        <taxon>Bacteroides</taxon>
    </lineage>
</organism>
<dbReference type="InterPro" id="IPR017853">
    <property type="entry name" value="GH"/>
</dbReference>
<evidence type="ECO:0000259" key="7">
    <source>
        <dbReference type="Pfam" id="PF00703"/>
    </source>
</evidence>
<feature type="domain" description="Glycoside hydrolase family 2 catalytic" evidence="8">
    <location>
        <begin position="292"/>
        <end position="551"/>
    </location>
</feature>
<evidence type="ECO:0000256" key="6">
    <source>
        <dbReference type="SAM" id="SignalP"/>
    </source>
</evidence>
<dbReference type="Proteomes" id="UP000007995">
    <property type="component" value="Unassembled WGS sequence"/>
</dbReference>
<dbReference type="EC" id="3.2.1.31" evidence="2"/>
<accession>K5CMZ3</accession>
<dbReference type="InterPro" id="IPR006104">
    <property type="entry name" value="Glyco_hydro_2_N"/>
</dbReference>
<feature type="chain" id="PRO_5003882388" description="Beta-glucuronidase" evidence="6">
    <location>
        <begin position="24"/>
        <end position="597"/>
    </location>
</feature>
<feature type="signal peptide" evidence="6">
    <location>
        <begin position="1"/>
        <end position="23"/>
    </location>
</feature>
<keyword evidence="5" id="KW-0326">Glycosidase</keyword>
<dbReference type="Pfam" id="PF00703">
    <property type="entry name" value="Glyco_hydro_2"/>
    <property type="match status" value="1"/>
</dbReference>
<dbReference type="GO" id="GO:0004566">
    <property type="term" value="F:beta-glucuronidase activity"/>
    <property type="evidence" value="ECO:0007669"/>
    <property type="project" value="UniProtKB-EC"/>
</dbReference>
<protein>
    <recommendedName>
        <fullName evidence="3">Beta-glucuronidase</fullName>
        <ecNumber evidence="2">3.2.1.31</ecNumber>
    </recommendedName>
</protein>
<dbReference type="GO" id="GO:0030246">
    <property type="term" value="F:carbohydrate binding"/>
    <property type="evidence" value="ECO:0007669"/>
    <property type="project" value="TreeGrafter"/>
</dbReference>
<reference evidence="10 11" key="1">
    <citation type="submission" date="2012-02" db="EMBL/GenBank/DDBJ databases">
        <title>The Genome Sequence of Bacteroides finegoldii CL09T03C10.</title>
        <authorList>
            <consortium name="The Broad Institute Genome Sequencing Platform"/>
            <person name="Earl A."/>
            <person name="Ward D."/>
            <person name="Feldgarden M."/>
            <person name="Gevers D."/>
            <person name="Zitomersky N.L."/>
            <person name="Coyne M.J."/>
            <person name="Comstock L.E."/>
            <person name="Young S.K."/>
            <person name="Zeng Q."/>
            <person name="Gargeya S."/>
            <person name="Fitzgerald M."/>
            <person name="Haas B."/>
            <person name="Abouelleil A."/>
            <person name="Alvarado L."/>
            <person name="Arachchi H.M."/>
            <person name="Berlin A."/>
            <person name="Chapman S.B."/>
            <person name="Gearin G."/>
            <person name="Goldberg J."/>
            <person name="Griggs A."/>
            <person name="Gujja S."/>
            <person name="Hansen M."/>
            <person name="Heiman D."/>
            <person name="Howarth C."/>
            <person name="Larimer J."/>
            <person name="Lui A."/>
            <person name="MacDonald P.J.P."/>
            <person name="McCowen C."/>
            <person name="Montmayeur A."/>
            <person name="Murphy C."/>
            <person name="Neiman D."/>
            <person name="Pearson M."/>
            <person name="Priest M."/>
            <person name="Roberts A."/>
            <person name="Saif S."/>
            <person name="Shea T."/>
            <person name="Sisk P."/>
            <person name="Stolte C."/>
            <person name="Sykes S."/>
            <person name="Wortman J."/>
            <person name="Nusbaum C."/>
            <person name="Birren B."/>
        </authorList>
    </citation>
    <scope>NUCLEOTIDE SEQUENCE [LARGE SCALE GENOMIC DNA]</scope>
    <source>
        <strain evidence="10 11">CL09T03C10</strain>
    </source>
</reference>